<dbReference type="RefSeq" id="WP_070018751.1">
    <property type="nucleotide sequence ID" value="NZ_LJGW01000377.1"/>
</dbReference>
<dbReference type="EMBL" id="LJGW01000377">
    <property type="protein sequence ID" value="OEV09269.1"/>
    <property type="molecule type" value="Genomic_DNA"/>
</dbReference>
<accession>A0A1E7KZB7</accession>
<evidence type="ECO:0000256" key="1">
    <source>
        <dbReference type="SAM" id="MobiDB-lite"/>
    </source>
</evidence>
<sequence length="138" mass="15364">MENVLDETMENLLEVAQAGARAVLAVYVRAEFIGQESAEMWVEHVVPTRIDEIQEKARRGLSAEEVTRTFRGMQEELREQVHPSVPGRPVGEAWTAMFFAVWDALRPYYVPAGTSAAQPHDTPPETDGHTTTGTRSTP</sequence>
<feature type="compositionally biased region" description="Low complexity" evidence="1">
    <location>
        <begin position="129"/>
        <end position="138"/>
    </location>
</feature>
<organism evidence="2 3">
    <name type="scientific">Streptomyces nanshensis</name>
    <dbReference type="NCBI Taxonomy" id="518642"/>
    <lineage>
        <taxon>Bacteria</taxon>
        <taxon>Bacillati</taxon>
        <taxon>Actinomycetota</taxon>
        <taxon>Actinomycetes</taxon>
        <taxon>Kitasatosporales</taxon>
        <taxon>Streptomycetaceae</taxon>
        <taxon>Streptomyces</taxon>
    </lineage>
</organism>
<keyword evidence="3" id="KW-1185">Reference proteome</keyword>
<comment type="caution">
    <text evidence="2">The sequence shown here is derived from an EMBL/GenBank/DDBJ whole genome shotgun (WGS) entry which is preliminary data.</text>
</comment>
<dbReference type="AlphaFoldDB" id="A0A1E7KZB7"/>
<protein>
    <submittedName>
        <fullName evidence="2">Uncharacterized protein</fullName>
    </submittedName>
</protein>
<name>A0A1E7KZB7_9ACTN</name>
<feature type="region of interest" description="Disordered" evidence="1">
    <location>
        <begin position="114"/>
        <end position="138"/>
    </location>
</feature>
<gene>
    <name evidence="2" type="ORF">AN218_22715</name>
</gene>
<dbReference type="Proteomes" id="UP000176005">
    <property type="component" value="Unassembled WGS sequence"/>
</dbReference>
<reference evidence="2 3" key="1">
    <citation type="journal article" date="2016" name="Front. Microbiol.">
        <title>Comparative Genomics Analysis of Streptomyces Species Reveals Their Adaptation to the Marine Environment and Their Diversity at the Genomic Level.</title>
        <authorList>
            <person name="Tian X."/>
            <person name="Zhang Z."/>
            <person name="Yang T."/>
            <person name="Chen M."/>
            <person name="Li J."/>
            <person name="Chen F."/>
            <person name="Yang J."/>
            <person name="Li W."/>
            <person name="Zhang B."/>
            <person name="Zhang Z."/>
            <person name="Wu J."/>
            <person name="Zhang C."/>
            <person name="Long L."/>
            <person name="Xiao J."/>
        </authorList>
    </citation>
    <scope>NUCLEOTIDE SEQUENCE [LARGE SCALE GENOMIC DNA]</scope>
    <source>
        <strain evidence="2 3">SCSIO 10429</strain>
    </source>
</reference>
<evidence type="ECO:0000313" key="2">
    <source>
        <dbReference type="EMBL" id="OEV09269.1"/>
    </source>
</evidence>
<evidence type="ECO:0000313" key="3">
    <source>
        <dbReference type="Proteomes" id="UP000176005"/>
    </source>
</evidence>
<proteinExistence type="predicted"/>